<protein>
    <submittedName>
        <fullName evidence="2">Uncharacterized protein</fullName>
    </submittedName>
</protein>
<sequence length="91" mass="10504">MSRPVLSRVHFFRHASRLVSHLLDQTQVTSLASYIVQLTADFGVFLIHYVRFRSRKVLCTGVSVGNISMEEKQNFQNVNMSIKFLVSFLKK</sequence>
<evidence type="ECO:0000256" key="1">
    <source>
        <dbReference type="SAM" id="Phobius"/>
    </source>
</evidence>
<reference evidence="3" key="1">
    <citation type="journal article" date="2015" name="Nat. Plants">
        <title>Genome expansion of Arabis alpina linked with retrotransposition and reduced symmetric DNA methylation.</title>
        <authorList>
            <person name="Willing E.M."/>
            <person name="Rawat V."/>
            <person name="Mandakova T."/>
            <person name="Maumus F."/>
            <person name="James G.V."/>
            <person name="Nordstroem K.J."/>
            <person name="Becker C."/>
            <person name="Warthmann N."/>
            <person name="Chica C."/>
            <person name="Szarzynska B."/>
            <person name="Zytnicki M."/>
            <person name="Albani M.C."/>
            <person name="Kiefer C."/>
            <person name="Bergonzi S."/>
            <person name="Castaings L."/>
            <person name="Mateos J.L."/>
            <person name="Berns M.C."/>
            <person name="Bujdoso N."/>
            <person name="Piofczyk T."/>
            <person name="de Lorenzo L."/>
            <person name="Barrero-Sicilia C."/>
            <person name="Mateos I."/>
            <person name="Piednoel M."/>
            <person name="Hagmann J."/>
            <person name="Chen-Min-Tao R."/>
            <person name="Iglesias-Fernandez R."/>
            <person name="Schuster S.C."/>
            <person name="Alonso-Blanco C."/>
            <person name="Roudier F."/>
            <person name="Carbonero P."/>
            <person name="Paz-Ares J."/>
            <person name="Davis S.J."/>
            <person name="Pecinka A."/>
            <person name="Quesneville H."/>
            <person name="Colot V."/>
            <person name="Lysak M.A."/>
            <person name="Weigel D."/>
            <person name="Coupland G."/>
            <person name="Schneeberger K."/>
        </authorList>
    </citation>
    <scope>NUCLEOTIDE SEQUENCE [LARGE SCALE GENOMIC DNA]</scope>
    <source>
        <strain evidence="3">cv. Pajares</strain>
    </source>
</reference>
<organism evidence="2 3">
    <name type="scientific">Arabis alpina</name>
    <name type="common">Alpine rock-cress</name>
    <dbReference type="NCBI Taxonomy" id="50452"/>
    <lineage>
        <taxon>Eukaryota</taxon>
        <taxon>Viridiplantae</taxon>
        <taxon>Streptophyta</taxon>
        <taxon>Embryophyta</taxon>
        <taxon>Tracheophyta</taxon>
        <taxon>Spermatophyta</taxon>
        <taxon>Magnoliopsida</taxon>
        <taxon>eudicotyledons</taxon>
        <taxon>Gunneridae</taxon>
        <taxon>Pentapetalae</taxon>
        <taxon>rosids</taxon>
        <taxon>malvids</taxon>
        <taxon>Brassicales</taxon>
        <taxon>Brassicaceae</taxon>
        <taxon>Arabideae</taxon>
        <taxon>Arabis</taxon>
    </lineage>
</organism>
<dbReference type="EMBL" id="CM002875">
    <property type="protein sequence ID" value="KFK28720.1"/>
    <property type="molecule type" value="Genomic_DNA"/>
</dbReference>
<accession>A0A087GFR8</accession>
<evidence type="ECO:0000313" key="3">
    <source>
        <dbReference type="Proteomes" id="UP000029120"/>
    </source>
</evidence>
<keyword evidence="3" id="KW-1185">Reference proteome</keyword>
<dbReference type="Gene3D" id="3.30.190.20">
    <property type="match status" value="1"/>
</dbReference>
<keyword evidence="1" id="KW-0812">Transmembrane</keyword>
<proteinExistence type="predicted"/>
<dbReference type="eggNOG" id="KOG1570">
    <property type="taxonomic scope" value="Eukaryota"/>
</dbReference>
<feature type="transmembrane region" description="Helical" evidence="1">
    <location>
        <begin position="31"/>
        <end position="50"/>
    </location>
</feature>
<keyword evidence="1" id="KW-1133">Transmembrane helix</keyword>
<dbReference type="SUPFAM" id="SSF56808">
    <property type="entry name" value="Ribosomal protein L1"/>
    <property type="match status" value="1"/>
</dbReference>
<dbReference type="InterPro" id="IPR023674">
    <property type="entry name" value="Ribosomal_uL1-like"/>
</dbReference>
<dbReference type="Gramene" id="KFK28720">
    <property type="protein sequence ID" value="KFK28720"/>
    <property type="gene ID" value="AALP_AA7G038400"/>
</dbReference>
<dbReference type="AlphaFoldDB" id="A0A087GFR8"/>
<dbReference type="OrthoDB" id="10253007at2759"/>
<keyword evidence="1" id="KW-0472">Membrane</keyword>
<name>A0A087GFR8_ARAAL</name>
<gene>
    <name evidence="2" type="ordered locus">AALP_Aa7g038400</name>
</gene>
<dbReference type="Proteomes" id="UP000029120">
    <property type="component" value="Chromosome 7"/>
</dbReference>
<evidence type="ECO:0000313" key="2">
    <source>
        <dbReference type="EMBL" id="KFK28720.1"/>
    </source>
</evidence>